<comment type="caution">
    <text evidence="1">The sequence shown here is derived from an EMBL/GenBank/DDBJ whole genome shotgun (WGS) entry which is preliminary data.</text>
</comment>
<accession>A0A8S0Q2P0</accession>
<organism evidence="1 2">
    <name type="scientific">Olea europaea subsp. europaea</name>
    <dbReference type="NCBI Taxonomy" id="158383"/>
    <lineage>
        <taxon>Eukaryota</taxon>
        <taxon>Viridiplantae</taxon>
        <taxon>Streptophyta</taxon>
        <taxon>Embryophyta</taxon>
        <taxon>Tracheophyta</taxon>
        <taxon>Spermatophyta</taxon>
        <taxon>Magnoliopsida</taxon>
        <taxon>eudicotyledons</taxon>
        <taxon>Gunneridae</taxon>
        <taxon>Pentapetalae</taxon>
        <taxon>asterids</taxon>
        <taxon>lamiids</taxon>
        <taxon>Lamiales</taxon>
        <taxon>Oleaceae</taxon>
        <taxon>Oleeae</taxon>
        <taxon>Olea</taxon>
    </lineage>
</organism>
<dbReference type="AlphaFoldDB" id="A0A8S0Q2P0"/>
<proteinExistence type="predicted"/>
<sequence length="53" mass="5814">MESLQNNSALETKNSVADAVSFVAKDFQRNWSIAKSDSETLTDNLATNFLGHP</sequence>
<dbReference type="EMBL" id="CACTIH010000643">
    <property type="protein sequence ID" value="CAA2961848.1"/>
    <property type="molecule type" value="Genomic_DNA"/>
</dbReference>
<dbReference type="Proteomes" id="UP000594638">
    <property type="component" value="Unassembled WGS sequence"/>
</dbReference>
<feature type="non-terminal residue" evidence="1">
    <location>
        <position position="53"/>
    </location>
</feature>
<evidence type="ECO:0000313" key="2">
    <source>
        <dbReference type="Proteomes" id="UP000594638"/>
    </source>
</evidence>
<protein>
    <submittedName>
        <fullName evidence="1">Uncharacterized protein</fullName>
    </submittedName>
</protein>
<reference evidence="1 2" key="1">
    <citation type="submission" date="2019-12" db="EMBL/GenBank/DDBJ databases">
        <authorList>
            <person name="Alioto T."/>
            <person name="Alioto T."/>
            <person name="Gomez Garrido J."/>
        </authorList>
    </citation>
    <scope>NUCLEOTIDE SEQUENCE [LARGE SCALE GENOMIC DNA]</scope>
</reference>
<evidence type="ECO:0000313" key="1">
    <source>
        <dbReference type="EMBL" id="CAA2961848.1"/>
    </source>
</evidence>
<name>A0A8S0Q2P0_OLEEU</name>
<keyword evidence="2" id="KW-1185">Reference proteome</keyword>
<gene>
    <name evidence="1" type="ORF">OLEA9_A017194</name>
</gene>